<dbReference type="SUPFAM" id="SSF103481">
    <property type="entry name" value="Multidrug resistance efflux transporter EmrE"/>
    <property type="match status" value="2"/>
</dbReference>
<keyword evidence="2 5" id="KW-0812">Transmembrane</keyword>
<keyword evidence="3 5" id="KW-1133">Transmembrane helix</keyword>
<dbReference type="RefSeq" id="WP_122314223.1">
    <property type="nucleotide sequence ID" value="NZ_RBRE01000010.1"/>
</dbReference>
<organism evidence="7 8">
    <name type="scientific">Pseudomonas cichorii</name>
    <dbReference type="NCBI Taxonomy" id="36746"/>
    <lineage>
        <taxon>Bacteria</taxon>
        <taxon>Pseudomonadati</taxon>
        <taxon>Pseudomonadota</taxon>
        <taxon>Gammaproteobacteria</taxon>
        <taxon>Pseudomonadales</taxon>
        <taxon>Pseudomonadaceae</taxon>
        <taxon>Pseudomonas</taxon>
    </lineage>
</organism>
<protein>
    <submittedName>
        <fullName evidence="7">Membrane protein</fullName>
    </submittedName>
</protein>
<evidence type="ECO:0000313" key="8">
    <source>
        <dbReference type="Proteomes" id="UP000277236"/>
    </source>
</evidence>
<comment type="caution">
    <text evidence="7">The sequence shown here is derived from an EMBL/GenBank/DDBJ whole genome shotgun (WGS) entry which is preliminary data.</text>
</comment>
<dbReference type="EMBL" id="RBRE01000010">
    <property type="protein sequence ID" value="RMQ50418.1"/>
    <property type="molecule type" value="Genomic_DNA"/>
</dbReference>
<sequence>MTDVTAGSDRQRRGIAMCLLAMLIFASQDAITKFLVKDFAVAQLLMVRYWTFLLVAIVYLAGKGIAKASARSAFPVLQIARALLALGEAALFSWGLKYLGLAESHALFAVFPLLTLALAGWLLRERISMRHWAAALVGFTGTLVILRPGFAIFDPAALIPLLAALAFACYNLLSRHIGQTDSFATNLFYMAVVGALASSCFGIPAWLPPSPREWMLLGVYSIAGMTAHLLLIKALEYAPATVLQPFNYSLLVFATLVGLLVFGELPDLYTAVGAALVLAGGIYAIRGR</sequence>
<dbReference type="InterPro" id="IPR037185">
    <property type="entry name" value="EmrE-like"/>
</dbReference>
<feature type="domain" description="EamA" evidence="6">
    <location>
        <begin position="13"/>
        <end position="146"/>
    </location>
</feature>
<dbReference type="Pfam" id="PF00892">
    <property type="entry name" value="EamA"/>
    <property type="match status" value="2"/>
</dbReference>
<feature type="transmembrane region" description="Helical" evidence="5">
    <location>
        <begin position="73"/>
        <end position="94"/>
    </location>
</feature>
<feature type="transmembrane region" description="Helical" evidence="5">
    <location>
        <begin position="186"/>
        <end position="208"/>
    </location>
</feature>
<accession>A0A3M4M944</accession>
<feature type="transmembrane region" description="Helical" evidence="5">
    <location>
        <begin position="106"/>
        <end position="123"/>
    </location>
</feature>
<evidence type="ECO:0000256" key="2">
    <source>
        <dbReference type="ARBA" id="ARBA00022692"/>
    </source>
</evidence>
<comment type="subcellular location">
    <subcellularLocation>
        <location evidence="1">Membrane</location>
        <topology evidence="1">Multi-pass membrane protein</topology>
    </subcellularLocation>
</comment>
<feature type="transmembrane region" description="Helical" evidence="5">
    <location>
        <begin position="246"/>
        <end position="262"/>
    </location>
</feature>
<gene>
    <name evidence="7" type="ORF">ALQ04_02891</name>
</gene>
<dbReference type="InterPro" id="IPR000620">
    <property type="entry name" value="EamA_dom"/>
</dbReference>
<feature type="transmembrane region" description="Helical" evidence="5">
    <location>
        <begin position="268"/>
        <end position="285"/>
    </location>
</feature>
<dbReference type="GO" id="GO:0016020">
    <property type="term" value="C:membrane"/>
    <property type="evidence" value="ECO:0007669"/>
    <property type="project" value="UniProtKB-SubCell"/>
</dbReference>
<proteinExistence type="predicted"/>
<evidence type="ECO:0000256" key="4">
    <source>
        <dbReference type="ARBA" id="ARBA00023136"/>
    </source>
</evidence>
<dbReference type="Proteomes" id="UP000277236">
    <property type="component" value="Unassembled WGS sequence"/>
</dbReference>
<evidence type="ECO:0000256" key="5">
    <source>
        <dbReference type="SAM" id="Phobius"/>
    </source>
</evidence>
<evidence type="ECO:0000313" key="7">
    <source>
        <dbReference type="EMBL" id="RMQ50418.1"/>
    </source>
</evidence>
<feature type="domain" description="EamA" evidence="6">
    <location>
        <begin position="158"/>
        <end position="280"/>
    </location>
</feature>
<evidence type="ECO:0000259" key="6">
    <source>
        <dbReference type="Pfam" id="PF00892"/>
    </source>
</evidence>
<dbReference type="PANTHER" id="PTHR22911">
    <property type="entry name" value="ACYL-MALONYL CONDENSING ENZYME-RELATED"/>
    <property type="match status" value="1"/>
</dbReference>
<keyword evidence="4 5" id="KW-0472">Membrane</keyword>
<dbReference type="PANTHER" id="PTHR22911:SF6">
    <property type="entry name" value="SOLUTE CARRIER FAMILY 35 MEMBER G1"/>
    <property type="match status" value="1"/>
</dbReference>
<feature type="transmembrane region" description="Helical" evidence="5">
    <location>
        <begin position="40"/>
        <end position="61"/>
    </location>
</feature>
<reference evidence="7 8" key="1">
    <citation type="submission" date="2018-08" db="EMBL/GenBank/DDBJ databases">
        <title>Recombination of ecologically and evolutionarily significant loci maintains genetic cohesion in the Pseudomonas syringae species complex.</title>
        <authorList>
            <person name="Dillon M."/>
            <person name="Thakur S."/>
            <person name="Almeida R.N.D."/>
            <person name="Weir B.S."/>
            <person name="Guttman D.S."/>
        </authorList>
    </citation>
    <scope>NUCLEOTIDE SEQUENCE [LARGE SCALE GENOMIC DNA]</scope>
    <source>
        <strain evidence="7 8">ICMP 3353</strain>
    </source>
</reference>
<feature type="transmembrane region" description="Helical" evidence="5">
    <location>
        <begin position="132"/>
        <end position="150"/>
    </location>
</feature>
<evidence type="ECO:0000256" key="1">
    <source>
        <dbReference type="ARBA" id="ARBA00004141"/>
    </source>
</evidence>
<feature type="transmembrane region" description="Helical" evidence="5">
    <location>
        <begin position="156"/>
        <end position="174"/>
    </location>
</feature>
<dbReference type="OrthoDB" id="148351at2"/>
<evidence type="ECO:0000256" key="3">
    <source>
        <dbReference type="ARBA" id="ARBA00022989"/>
    </source>
</evidence>
<name>A0A3M4M944_PSECI</name>
<dbReference type="AlphaFoldDB" id="A0A3M4M944"/>
<feature type="transmembrane region" description="Helical" evidence="5">
    <location>
        <begin position="214"/>
        <end position="234"/>
    </location>
</feature>